<evidence type="ECO:0000256" key="5">
    <source>
        <dbReference type="ARBA" id="ARBA00012784"/>
    </source>
</evidence>
<dbReference type="EMBL" id="GG662758">
    <property type="protein sequence ID" value="EAR83581.1"/>
    <property type="molecule type" value="Genomic_DNA"/>
</dbReference>
<dbReference type="FunCoup" id="Q22E33">
    <property type="interactions" value="42"/>
</dbReference>
<gene>
    <name evidence="13" type="ORF">TTHERM_00895970</name>
</gene>
<dbReference type="EC" id="3.5.4.4" evidence="5"/>
<dbReference type="GO" id="GO:0046872">
    <property type="term" value="F:metal ion binding"/>
    <property type="evidence" value="ECO:0007669"/>
    <property type="project" value="UniProtKB-KW"/>
</dbReference>
<dbReference type="eggNOG" id="KOG1097">
    <property type="taxonomic scope" value="Eukaryota"/>
</dbReference>
<dbReference type="GeneID" id="7835612"/>
<evidence type="ECO:0000256" key="7">
    <source>
        <dbReference type="ARBA" id="ARBA00022723"/>
    </source>
</evidence>
<keyword evidence="9" id="KW-0732">Signal</keyword>
<evidence type="ECO:0000313" key="14">
    <source>
        <dbReference type="Proteomes" id="UP000009168"/>
    </source>
</evidence>
<evidence type="ECO:0000256" key="2">
    <source>
        <dbReference type="ARBA" id="ARBA00004613"/>
    </source>
</evidence>
<dbReference type="GO" id="GO:0005576">
    <property type="term" value="C:extracellular region"/>
    <property type="evidence" value="ECO:0007669"/>
    <property type="project" value="UniProtKB-SubCell"/>
</dbReference>
<dbReference type="InterPro" id="IPR032466">
    <property type="entry name" value="Metal_Hydrolase"/>
</dbReference>
<keyword evidence="6" id="KW-0964">Secreted</keyword>
<evidence type="ECO:0000256" key="3">
    <source>
        <dbReference type="ARBA" id="ARBA00005058"/>
    </source>
</evidence>
<evidence type="ECO:0000256" key="1">
    <source>
        <dbReference type="ARBA" id="ARBA00001947"/>
    </source>
</evidence>
<dbReference type="InParanoid" id="Q22E33"/>
<protein>
    <recommendedName>
        <fullName evidence="5">adenosine deaminase</fullName>
        <ecNumber evidence="5">3.5.4.4</ecNumber>
    </recommendedName>
</protein>
<dbReference type="InterPro" id="IPR001365">
    <property type="entry name" value="A_deaminase_dom"/>
</dbReference>
<organism evidence="13 14">
    <name type="scientific">Tetrahymena thermophila (strain SB210)</name>
    <dbReference type="NCBI Taxonomy" id="312017"/>
    <lineage>
        <taxon>Eukaryota</taxon>
        <taxon>Sar</taxon>
        <taxon>Alveolata</taxon>
        <taxon>Ciliophora</taxon>
        <taxon>Intramacronucleata</taxon>
        <taxon>Oligohymenophorea</taxon>
        <taxon>Hymenostomatida</taxon>
        <taxon>Tetrahymenina</taxon>
        <taxon>Tetrahymenidae</taxon>
        <taxon>Tetrahymena</taxon>
    </lineage>
</organism>
<comment type="cofactor">
    <cofactor evidence="1">
        <name>Zn(2+)</name>
        <dbReference type="ChEBI" id="CHEBI:29105"/>
    </cofactor>
</comment>
<evidence type="ECO:0000313" key="13">
    <source>
        <dbReference type="EMBL" id="EAR83581.1"/>
    </source>
</evidence>
<keyword evidence="8" id="KW-0660">Purine salvage</keyword>
<dbReference type="PANTHER" id="PTHR11409">
    <property type="entry name" value="ADENOSINE DEAMINASE"/>
    <property type="match status" value="1"/>
</dbReference>
<dbReference type="Proteomes" id="UP000009168">
    <property type="component" value="Unassembled WGS sequence"/>
</dbReference>
<accession>Q22E33</accession>
<dbReference type="AlphaFoldDB" id="Q22E33"/>
<dbReference type="HOGENOM" id="CLU_022829_2_0_1"/>
<evidence type="ECO:0000259" key="12">
    <source>
        <dbReference type="Pfam" id="PF00962"/>
    </source>
</evidence>
<reference evidence="14" key="1">
    <citation type="journal article" date="2006" name="PLoS Biol.">
        <title>Macronuclear genome sequence of the ciliate Tetrahymena thermophila, a model eukaryote.</title>
        <authorList>
            <person name="Eisen J.A."/>
            <person name="Coyne R.S."/>
            <person name="Wu M."/>
            <person name="Wu D."/>
            <person name="Thiagarajan M."/>
            <person name="Wortman J.R."/>
            <person name="Badger J.H."/>
            <person name="Ren Q."/>
            <person name="Amedeo P."/>
            <person name="Jones K.M."/>
            <person name="Tallon L.J."/>
            <person name="Delcher A.L."/>
            <person name="Salzberg S.L."/>
            <person name="Silva J.C."/>
            <person name="Haas B.J."/>
            <person name="Majoros W.H."/>
            <person name="Farzad M."/>
            <person name="Carlton J.M."/>
            <person name="Smith R.K. Jr."/>
            <person name="Garg J."/>
            <person name="Pearlman R.E."/>
            <person name="Karrer K.M."/>
            <person name="Sun L."/>
            <person name="Manning G."/>
            <person name="Elde N.C."/>
            <person name="Turkewitz A.P."/>
            <person name="Asai D.J."/>
            <person name="Wilkes D.E."/>
            <person name="Wang Y."/>
            <person name="Cai H."/>
            <person name="Collins K."/>
            <person name="Stewart B.A."/>
            <person name="Lee S.R."/>
            <person name="Wilamowska K."/>
            <person name="Weinberg Z."/>
            <person name="Ruzzo W.L."/>
            <person name="Wloga D."/>
            <person name="Gaertig J."/>
            <person name="Frankel J."/>
            <person name="Tsao C.-C."/>
            <person name="Gorovsky M.A."/>
            <person name="Keeling P.J."/>
            <person name="Waller R.F."/>
            <person name="Patron N.J."/>
            <person name="Cherry J.M."/>
            <person name="Stover N.A."/>
            <person name="Krieger C.J."/>
            <person name="del Toro C."/>
            <person name="Ryder H.F."/>
            <person name="Williamson S.C."/>
            <person name="Barbeau R.A."/>
            <person name="Hamilton E.P."/>
            <person name="Orias E."/>
        </authorList>
    </citation>
    <scope>NUCLEOTIDE SEQUENCE [LARGE SCALE GENOMIC DNA]</scope>
    <source>
        <strain evidence="14">SB210</strain>
    </source>
</reference>
<dbReference type="STRING" id="312017.Q22E33"/>
<keyword evidence="14" id="KW-1185">Reference proteome</keyword>
<dbReference type="Pfam" id="PF00962">
    <property type="entry name" value="A_deaminase"/>
    <property type="match status" value="1"/>
</dbReference>
<dbReference type="Gene3D" id="3.20.20.140">
    <property type="entry name" value="Metal-dependent hydrolases"/>
    <property type="match status" value="1"/>
</dbReference>
<dbReference type="SUPFAM" id="SSF51556">
    <property type="entry name" value="Metallo-dependent hydrolases"/>
    <property type="match status" value="1"/>
</dbReference>
<evidence type="ECO:0000256" key="9">
    <source>
        <dbReference type="ARBA" id="ARBA00022729"/>
    </source>
</evidence>
<dbReference type="FunFam" id="3.20.20.140:FF:000017">
    <property type="entry name" value="Adenosine deaminase 2"/>
    <property type="match status" value="1"/>
</dbReference>
<dbReference type="PANTHER" id="PTHR11409:SF39">
    <property type="entry name" value="ADENOSINE DEAMINASE 2"/>
    <property type="match status" value="1"/>
</dbReference>
<evidence type="ECO:0000256" key="11">
    <source>
        <dbReference type="ARBA" id="ARBA00047764"/>
    </source>
</evidence>
<dbReference type="OMA" id="SMKQCIE"/>
<comment type="similarity">
    <text evidence="4">Belongs to the metallo-dependent hydrolases superfamily. Adenosine and AMP deaminases family. ADGF subfamily.</text>
</comment>
<evidence type="ECO:0000256" key="4">
    <source>
        <dbReference type="ARBA" id="ARBA00006083"/>
    </source>
</evidence>
<dbReference type="GO" id="GO:0006166">
    <property type="term" value="P:purine ribonucleoside salvage"/>
    <property type="evidence" value="ECO:0007669"/>
    <property type="project" value="UniProtKB-KW"/>
</dbReference>
<dbReference type="OrthoDB" id="409444at2759"/>
<proteinExistence type="inferred from homology"/>
<dbReference type="InterPro" id="IPR006330">
    <property type="entry name" value="Ado/ade_deaminase"/>
</dbReference>
<comment type="catalytic activity">
    <reaction evidence="11">
        <text>adenosine + H2O + H(+) = inosine + NH4(+)</text>
        <dbReference type="Rhea" id="RHEA:24408"/>
        <dbReference type="ChEBI" id="CHEBI:15377"/>
        <dbReference type="ChEBI" id="CHEBI:15378"/>
        <dbReference type="ChEBI" id="CHEBI:16335"/>
        <dbReference type="ChEBI" id="CHEBI:17596"/>
        <dbReference type="ChEBI" id="CHEBI:28938"/>
        <dbReference type="EC" id="3.5.4.4"/>
    </reaction>
</comment>
<dbReference type="RefSeq" id="XP_001031244.1">
    <property type="nucleotide sequence ID" value="XM_001031244.3"/>
</dbReference>
<keyword evidence="7" id="KW-0479">Metal-binding</keyword>
<dbReference type="GO" id="GO:0046103">
    <property type="term" value="P:inosine biosynthetic process"/>
    <property type="evidence" value="ECO:0007669"/>
    <property type="project" value="TreeGrafter"/>
</dbReference>
<comment type="subcellular location">
    <subcellularLocation>
        <location evidence="2">Secreted</location>
    </subcellularLocation>
</comment>
<keyword evidence="10" id="KW-0378">Hydrolase</keyword>
<name>Q22E33_TETTS</name>
<feature type="domain" description="Adenosine deaminase" evidence="12">
    <location>
        <begin position="155"/>
        <end position="459"/>
    </location>
</feature>
<dbReference type="UniPathway" id="UPA00606"/>
<comment type="pathway">
    <text evidence="3">Purine metabolism; purine nucleoside salvage.</text>
</comment>
<evidence type="ECO:0000256" key="6">
    <source>
        <dbReference type="ARBA" id="ARBA00022525"/>
    </source>
</evidence>
<dbReference type="GO" id="GO:0006154">
    <property type="term" value="P:adenosine catabolic process"/>
    <property type="evidence" value="ECO:0007669"/>
    <property type="project" value="TreeGrafter"/>
</dbReference>
<sequence>MEDYLKKRQEFEREITTAKYNGIAFTPLEEEANKLYRQILISERATKDDSFYKGYTLKHREQFEKESRIFKAIQKLPKGAVLHIHTDCCMDIDWFMEELAYHENTYFNQETSTFKYFQNAEKAEPGFKNLREEREKASDKSQFDAQIRKCLFVQEEDRMVSKENIWATFEKKIMSIAGVTYFREHFPRYLKKYIENFIKDGVIHIEARAFLGFTFNEDGSNLTVKEEMEIYSKVLNEVKAEHPYFTYQLVIQGLKMWDVNQIEQYMRDALIAKKHHPELICAFDLVQEEDAFKTMLEMAPALIKMKEMQAEIGVELPFVFHGGESLHTLKNTNLFDVLLLGTKRIGHGINLSQHSYLLEKIKNDEICLEICPVSNQILKYIDDIRLHPIKTFLNYGVKVSINPDDPGFFGYNGVSMDFFFVSFGTQLDYKDLKLCAYNSIQYSFLSADQKKAAWEELEKRFQVWCKWFIESNPSS</sequence>
<dbReference type="GO" id="GO:0004000">
    <property type="term" value="F:adenosine deaminase activity"/>
    <property type="evidence" value="ECO:0007669"/>
    <property type="project" value="TreeGrafter"/>
</dbReference>
<dbReference type="KEGG" id="tet:TTHERM_00895970"/>
<evidence type="ECO:0000256" key="8">
    <source>
        <dbReference type="ARBA" id="ARBA00022726"/>
    </source>
</evidence>
<evidence type="ECO:0000256" key="10">
    <source>
        <dbReference type="ARBA" id="ARBA00022801"/>
    </source>
</evidence>